<dbReference type="GO" id="GO:0000981">
    <property type="term" value="F:DNA-binding transcription factor activity, RNA polymerase II-specific"/>
    <property type="evidence" value="ECO:0007669"/>
    <property type="project" value="TreeGrafter"/>
</dbReference>
<evidence type="ECO:0000259" key="6">
    <source>
        <dbReference type="PROSITE" id="PS50888"/>
    </source>
</evidence>
<keyword evidence="2" id="KW-0805">Transcription regulation</keyword>
<feature type="domain" description="BHLH" evidence="6">
    <location>
        <begin position="9"/>
        <end position="64"/>
    </location>
</feature>
<dbReference type="GO" id="GO:0046983">
    <property type="term" value="F:protein dimerization activity"/>
    <property type="evidence" value="ECO:0007669"/>
    <property type="project" value="InterPro"/>
</dbReference>
<protein>
    <recommendedName>
        <fullName evidence="6">BHLH domain-containing protein</fullName>
    </recommendedName>
</protein>
<comment type="caution">
    <text evidence="7">The sequence shown here is derived from an EMBL/GenBank/DDBJ whole genome shotgun (WGS) entry which is preliminary data.</text>
</comment>
<dbReference type="InterPro" id="IPR011598">
    <property type="entry name" value="bHLH_dom"/>
</dbReference>
<proteinExistence type="predicted"/>
<sequence>MKRSETTSKAKLERKTIEKNRRIRMKALGFKLASAIPDHHLTQPKEFLSQLDQIDEAAAYIKILRERIEALNGRKAQLMKSGNIAKAAGESETLPILTVKELGFGVEVMLISGLNKNFSLGQLISIIEQEAAEVVTVNISRAGDNIVHTLHAQVKISRVGVDTLNIGNRIHEMISTNSLNFS</sequence>
<evidence type="ECO:0000256" key="5">
    <source>
        <dbReference type="SAM" id="Coils"/>
    </source>
</evidence>
<dbReference type="PANTHER" id="PTHR13935:SF46">
    <property type="entry name" value="TRANSCRIPTION FACTOR BHLH167-RELATED"/>
    <property type="match status" value="1"/>
</dbReference>
<dbReference type="PROSITE" id="PS50888">
    <property type="entry name" value="BHLH"/>
    <property type="match status" value="1"/>
</dbReference>
<dbReference type="SUPFAM" id="SSF47459">
    <property type="entry name" value="HLH, helix-loop-helix DNA-binding domain"/>
    <property type="match status" value="1"/>
</dbReference>
<dbReference type="GO" id="GO:0090575">
    <property type="term" value="C:RNA polymerase II transcription regulator complex"/>
    <property type="evidence" value="ECO:0007669"/>
    <property type="project" value="TreeGrafter"/>
</dbReference>
<evidence type="ECO:0000313" key="7">
    <source>
        <dbReference type="EMBL" id="KAG6426114.1"/>
    </source>
</evidence>
<dbReference type="InterPro" id="IPR036638">
    <property type="entry name" value="HLH_DNA-bd_sf"/>
</dbReference>
<evidence type="ECO:0000256" key="1">
    <source>
        <dbReference type="ARBA" id="ARBA00004123"/>
    </source>
</evidence>
<dbReference type="PANTHER" id="PTHR13935">
    <property type="entry name" value="ACHAETE-SCUTE TRANSCRIPTION FACTOR-RELATED"/>
    <property type="match status" value="1"/>
</dbReference>
<keyword evidence="4" id="KW-0539">Nucleus</keyword>
<dbReference type="AlphaFoldDB" id="A0A8X8Y7I2"/>
<evidence type="ECO:0000256" key="4">
    <source>
        <dbReference type="ARBA" id="ARBA00023242"/>
    </source>
</evidence>
<name>A0A8X8Y7I2_SALSN</name>
<keyword evidence="3" id="KW-0804">Transcription</keyword>
<evidence type="ECO:0000256" key="2">
    <source>
        <dbReference type="ARBA" id="ARBA00023015"/>
    </source>
</evidence>
<dbReference type="Gene3D" id="4.10.280.10">
    <property type="entry name" value="Helix-loop-helix DNA-binding domain"/>
    <property type="match status" value="1"/>
</dbReference>
<keyword evidence="5" id="KW-0175">Coiled coil</keyword>
<organism evidence="7">
    <name type="scientific">Salvia splendens</name>
    <name type="common">Scarlet sage</name>
    <dbReference type="NCBI Taxonomy" id="180675"/>
    <lineage>
        <taxon>Eukaryota</taxon>
        <taxon>Viridiplantae</taxon>
        <taxon>Streptophyta</taxon>
        <taxon>Embryophyta</taxon>
        <taxon>Tracheophyta</taxon>
        <taxon>Spermatophyta</taxon>
        <taxon>Magnoliopsida</taxon>
        <taxon>eudicotyledons</taxon>
        <taxon>Gunneridae</taxon>
        <taxon>Pentapetalae</taxon>
        <taxon>asterids</taxon>
        <taxon>lamiids</taxon>
        <taxon>Lamiales</taxon>
        <taxon>Lamiaceae</taxon>
        <taxon>Nepetoideae</taxon>
        <taxon>Mentheae</taxon>
        <taxon>Salviinae</taxon>
        <taxon>Salvia</taxon>
        <taxon>Salvia subgen. Calosphace</taxon>
        <taxon>core Calosphace</taxon>
    </lineage>
</organism>
<keyword evidence="8" id="KW-1185">Reference proteome</keyword>
<evidence type="ECO:0000313" key="8">
    <source>
        <dbReference type="Proteomes" id="UP000298416"/>
    </source>
</evidence>
<dbReference type="EMBL" id="PNBA02000004">
    <property type="protein sequence ID" value="KAG6426114.1"/>
    <property type="molecule type" value="Genomic_DNA"/>
</dbReference>
<dbReference type="OrthoDB" id="1870484at2759"/>
<evidence type="ECO:0000256" key="3">
    <source>
        <dbReference type="ARBA" id="ARBA00023163"/>
    </source>
</evidence>
<comment type="subcellular location">
    <subcellularLocation>
        <location evidence="1">Nucleus</location>
    </subcellularLocation>
</comment>
<dbReference type="GO" id="GO:0000977">
    <property type="term" value="F:RNA polymerase II transcription regulatory region sequence-specific DNA binding"/>
    <property type="evidence" value="ECO:0007669"/>
    <property type="project" value="TreeGrafter"/>
</dbReference>
<accession>A0A8X8Y7I2</accession>
<gene>
    <name evidence="7" type="ORF">SASPL_110330</name>
</gene>
<reference evidence="7" key="2">
    <citation type="submission" date="2020-08" db="EMBL/GenBank/DDBJ databases">
        <title>Plant Genome Project.</title>
        <authorList>
            <person name="Zhang R.-G."/>
        </authorList>
    </citation>
    <scope>NUCLEOTIDE SEQUENCE</scope>
    <source>
        <strain evidence="7">Huo1</strain>
        <tissue evidence="7">Leaf</tissue>
    </source>
</reference>
<dbReference type="Proteomes" id="UP000298416">
    <property type="component" value="Unassembled WGS sequence"/>
</dbReference>
<reference evidence="7" key="1">
    <citation type="submission" date="2018-01" db="EMBL/GenBank/DDBJ databases">
        <authorList>
            <person name="Mao J.F."/>
        </authorList>
    </citation>
    <scope>NUCLEOTIDE SEQUENCE</scope>
    <source>
        <strain evidence="7">Huo1</strain>
        <tissue evidence="7">Leaf</tissue>
    </source>
</reference>
<feature type="coiled-coil region" evidence="5">
    <location>
        <begin position="54"/>
        <end position="81"/>
    </location>
</feature>
<dbReference type="InterPro" id="IPR015660">
    <property type="entry name" value="MASH1/Ascl1a-like"/>
</dbReference>